<reference evidence="3" key="1">
    <citation type="submission" date="2017-08" db="EMBL/GenBank/DDBJ databases">
        <authorList>
            <person name="Varghese N."/>
            <person name="Submissions S."/>
        </authorList>
    </citation>
    <scope>NUCLEOTIDE SEQUENCE [LARGE SCALE GENOMIC DNA]</scope>
    <source>
        <strain evidence="3">JA234</strain>
    </source>
</reference>
<dbReference type="RefSeq" id="WP_097029203.1">
    <property type="nucleotide sequence ID" value="NZ_OAOQ01000002.1"/>
</dbReference>
<sequence>MRYLKWTLPALVALLVGAFLHYTLPQTDIVRIVGTNTQRMDLGENSWFFASPDAGTNAASSSSRDVKFIQAIFPDGKTMVYRNEDTGWGWPPYFKVNSFDVQAMATDLTSTGADPRWVAVTHYGWRNQLFTIFPNAVKLEQVDGPDATVMPWFNILFFLTLGLLVWLGYKMWAQFRERTIDPALEDLGDAWDAQSDLARKRARTSMGRFKAWVRSLRN</sequence>
<keyword evidence="1" id="KW-1133">Transmembrane helix</keyword>
<dbReference type="Pfam" id="PF07509">
    <property type="entry name" value="DUF1523"/>
    <property type="match status" value="1"/>
</dbReference>
<dbReference type="EMBL" id="OAOQ01000002">
    <property type="protein sequence ID" value="SNX68534.1"/>
    <property type="molecule type" value="Genomic_DNA"/>
</dbReference>
<feature type="transmembrane region" description="Helical" evidence="1">
    <location>
        <begin position="149"/>
        <end position="169"/>
    </location>
</feature>
<evidence type="ECO:0000313" key="3">
    <source>
        <dbReference type="Proteomes" id="UP000219467"/>
    </source>
</evidence>
<name>A0A285CLW4_9RHOB</name>
<organism evidence="2 3">
    <name type="scientific">Cereibacter ovatus</name>
    <dbReference type="NCBI Taxonomy" id="439529"/>
    <lineage>
        <taxon>Bacteria</taxon>
        <taxon>Pseudomonadati</taxon>
        <taxon>Pseudomonadota</taxon>
        <taxon>Alphaproteobacteria</taxon>
        <taxon>Rhodobacterales</taxon>
        <taxon>Paracoccaceae</taxon>
        <taxon>Cereibacter</taxon>
    </lineage>
</organism>
<gene>
    <name evidence="2" type="ORF">SAMN05878503_102172</name>
</gene>
<keyword evidence="1" id="KW-0812">Transmembrane</keyword>
<keyword evidence="1" id="KW-0472">Membrane</keyword>
<dbReference type="InterPro" id="IPR011088">
    <property type="entry name" value="Phage_phiNM3_A0EWY4"/>
</dbReference>
<protein>
    <submittedName>
        <fullName evidence="2">Uncharacterized protein DUF1523</fullName>
    </submittedName>
</protein>
<dbReference type="Proteomes" id="UP000219467">
    <property type="component" value="Unassembled WGS sequence"/>
</dbReference>
<dbReference type="AlphaFoldDB" id="A0A285CLW4"/>
<accession>A0A285CLW4</accession>
<dbReference type="OrthoDB" id="5354324at2"/>
<evidence type="ECO:0000313" key="2">
    <source>
        <dbReference type="EMBL" id="SNX68534.1"/>
    </source>
</evidence>
<keyword evidence="3" id="KW-1185">Reference proteome</keyword>
<evidence type="ECO:0000256" key="1">
    <source>
        <dbReference type="SAM" id="Phobius"/>
    </source>
</evidence>
<proteinExistence type="predicted"/>